<evidence type="ECO:0008006" key="4">
    <source>
        <dbReference type="Google" id="ProtNLM"/>
    </source>
</evidence>
<reference evidence="2 3" key="1">
    <citation type="submission" date="2016-07" db="EMBL/GenBank/DDBJ databases">
        <title>Pervasive Adenine N6-methylation of Active Genes in Fungi.</title>
        <authorList>
            <consortium name="DOE Joint Genome Institute"/>
            <person name="Mondo S.J."/>
            <person name="Dannebaum R.O."/>
            <person name="Kuo R.C."/>
            <person name="Labutti K."/>
            <person name="Haridas S."/>
            <person name="Kuo A."/>
            <person name="Salamov A."/>
            <person name="Ahrendt S.R."/>
            <person name="Lipzen A."/>
            <person name="Sullivan W."/>
            <person name="Andreopoulos W.B."/>
            <person name="Clum A."/>
            <person name="Lindquist E."/>
            <person name="Daum C."/>
            <person name="Ramamoorthy G.K."/>
            <person name="Gryganskyi A."/>
            <person name="Culley D."/>
            <person name="Magnuson J.K."/>
            <person name="James T.Y."/>
            <person name="O'Malley M.A."/>
            <person name="Stajich J.E."/>
            <person name="Spatafora J.W."/>
            <person name="Visel A."/>
            <person name="Grigoriev I.V."/>
        </authorList>
    </citation>
    <scope>NUCLEOTIDE SEQUENCE [LARGE SCALE GENOMIC DNA]</scope>
    <source>
        <strain evidence="2 3">CBS 115471</strain>
    </source>
</reference>
<evidence type="ECO:0000256" key="1">
    <source>
        <dbReference type="SAM" id="SignalP"/>
    </source>
</evidence>
<proteinExistence type="predicted"/>
<organism evidence="2 3">
    <name type="scientific">Clohesyomyces aquaticus</name>
    <dbReference type="NCBI Taxonomy" id="1231657"/>
    <lineage>
        <taxon>Eukaryota</taxon>
        <taxon>Fungi</taxon>
        <taxon>Dikarya</taxon>
        <taxon>Ascomycota</taxon>
        <taxon>Pezizomycotina</taxon>
        <taxon>Dothideomycetes</taxon>
        <taxon>Pleosporomycetidae</taxon>
        <taxon>Pleosporales</taxon>
        <taxon>Lindgomycetaceae</taxon>
        <taxon>Clohesyomyces</taxon>
    </lineage>
</organism>
<gene>
    <name evidence="2" type="ORF">BCR34DRAFT_611455</name>
</gene>
<dbReference type="AlphaFoldDB" id="A0A1Y2A256"/>
<feature type="chain" id="PRO_5012305138" description="Secreted protein" evidence="1">
    <location>
        <begin position="18"/>
        <end position="88"/>
    </location>
</feature>
<dbReference type="EMBL" id="MCFA01000017">
    <property type="protein sequence ID" value="ORY16599.1"/>
    <property type="molecule type" value="Genomic_DNA"/>
</dbReference>
<protein>
    <recommendedName>
        <fullName evidence="4">Secreted protein</fullName>
    </recommendedName>
</protein>
<feature type="signal peptide" evidence="1">
    <location>
        <begin position="1"/>
        <end position="17"/>
    </location>
</feature>
<name>A0A1Y2A256_9PLEO</name>
<dbReference type="Proteomes" id="UP000193144">
    <property type="component" value="Unassembled WGS sequence"/>
</dbReference>
<keyword evidence="1" id="KW-0732">Signal</keyword>
<evidence type="ECO:0000313" key="3">
    <source>
        <dbReference type="Proteomes" id="UP000193144"/>
    </source>
</evidence>
<evidence type="ECO:0000313" key="2">
    <source>
        <dbReference type="EMBL" id="ORY16599.1"/>
    </source>
</evidence>
<keyword evidence="3" id="KW-1185">Reference proteome</keyword>
<accession>A0A1Y2A256</accession>
<sequence length="88" mass="9359">MKLSVGVISILLTSVLALSVKRQNDVPGCVDGDVTDDKGSPYEGQSDCTDDCYLTEKSGDRVGQICKGYCEGTPLWTGGVVYNCFGKT</sequence>
<dbReference type="OrthoDB" id="3719620at2759"/>
<comment type="caution">
    <text evidence="2">The sequence shown here is derived from an EMBL/GenBank/DDBJ whole genome shotgun (WGS) entry which is preliminary data.</text>
</comment>